<organism evidence="1 2">
    <name type="scientific">Portunus trituberculatus</name>
    <name type="common">Swimming crab</name>
    <name type="synonym">Neptunus trituberculatus</name>
    <dbReference type="NCBI Taxonomy" id="210409"/>
    <lineage>
        <taxon>Eukaryota</taxon>
        <taxon>Metazoa</taxon>
        <taxon>Ecdysozoa</taxon>
        <taxon>Arthropoda</taxon>
        <taxon>Crustacea</taxon>
        <taxon>Multicrustacea</taxon>
        <taxon>Malacostraca</taxon>
        <taxon>Eumalacostraca</taxon>
        <taxon>Eucarida</taxon>
        <taxon>Decapoda</taxon>
        <taxon>Pleocyemata</taxon>
        <taxon>Brachyura</taxon>
        <taxon>Eubrachyura</taxon>
        <taxon>Portunoidea</taxon>
        <taxon>Portunidae</taxon>
        <taxon>Portuninae</taxon>
        <taxon>Portunus</taxon>
    </lineage>
</organism>
<sequence length="133" mass="14655">MADSDSVSLLTPLGLPTRIDPVSGNPSTLWKGFLCLENGPLLLTTITTGPYMRSDHLPVIIAFPSVPPPPPTSRRPRWSFKKGDLVSFQTELKSIIPPTTLPSDDKIHFLTEVLVTVRSHHFHLVTSSPSRSF</sequence>
<accession>A0A5B7GYN9</accession>
<name>A0A5B7GYN9_PORTR</name>
<reference evidence="1 2" key="1">
    <citation type="submission" date="2019-05" db="EMBL/GenBank/DDBJ databases">
        <title>Another draft genome of Portunus trituberculatus and its Hox gene families provides insights of decapod evolution.</title>
        <authorList>
            <person name="Jeong J.-H."/>
            <person name="Song I."/>
            <person name="Kim S."/>
            <person name="Choi T."/>
            <person name="Kim D."/>
            <person name="Ryu S."/>
            <person name="Kim W."/>
        </authorList>
    </citation>
    <scope>NUCLEOTIDE SEQUENCE [LARGE SCALE GENOMIC DNA]</scope>
    <source>
        <tissue evidence="1">Muscle</tissue>
    </source>
</reference>
<dbReference type="AlphaFoldDB" id="A0A5B7GYN9"/>
<comment type="caution">
    <text evidence="1">The sequence shown here is derived from an EMBL/GenBank/DDBJ whole genome shotgun (WGS) entry which is preliminary data.</text>
</comment>
<dbReference type="EMBL" id="VSRR010022958">
    <property type="protein sequence ID" value="MPC65130.1"/>
    <property type="molecule type" value="Genomic_DNA"/>
</dbReference>
<evidence type="ECO:0008006" key="3">
    <source>
        <dbReference type="Google" id="ProtNLM"/>
    </source>
</evidence>
<dbReference type="Proteomes" id="UP000324222">
    <property type="component" value="Unassembled WGS sequence"/>
</dbReference>
<keyword evidence="2" id="KW-1185">Reference proteome</keyword>
<proteinExistence type="predicted"/>
<evidence type="ECO:0000313" key="2">
    <source>
        <dbReference type="Proteomes" id="UP000324222"/>
    </source>
</evidence>
<evidence type="ECO:0000313" key="1">
    <source>
        <dbReference type="EMBL" id="MPC65130.1"/>
    </source>
</evidence>
<gene>
    <name evidence="1" type="ORF">E2C01_059258</name>
</gene>
<protein>
    <recommendedName>
        <fullName evidence="3">Endonuclease/exonuclease/phosphatase domain-containing protein</fullName>
    </recommendedName>
</protein>